<accession>A0A200QVG3</accession>
<keyword evidence="6" id="KW-1185">Reference proteome</keyword>
<evidence type="ECO:0000259" key="4">
    <source>
        <dbReference type="Pfam" id="PF26558"/>
    </source>
</evidence>
<reference evidence="5 6" key="1">
    <citation type="journal article" date="2017" name="Mol. Plant">
        <title>The Genome of Medicinal Plant Macleaya cordata Provides New Insights into Benzylisoquinoline Alkaloids Metabolism.</title>
        <authorList>
            <person name="Liu X."/>
            <person name="Liu Y."/>
            <person name="Huang P."/>
            <person name="Ma Y."/>
            <person name="Qing Z."/>
            <person name="Tang Q."/>
            <person name="Cao H."/>
            <person name="Cheng P."/>
            <person name="Zheng Y."/>
            <person name="Yuan Z."/>
            <person name="Zhou Y."/>
            <person name="Liu J."/>
            <person name="Tang Z."/>
            <person name="Zhuo Y."/>
            <person name="Zhang Y."/>
            <person name="Yu L."/>
            <person name="Huang J."/>
            <person name="Yang P."/>
            <person name="Peng Q."/>
            <person name="Zhang J."/>
            <person name="Jiang W."/>
            <person name="Zhang Z."/>
            <person name="Lin K."/>
            <person name="Ro D.K."/>
            <person name="Chen X."/>
            <person name="Xiong X."/>
            <person name="Shang Y."/>
            <person name="Huang S."/>
            <person name="Zeng J."/>
        </authorList>
    </citation>
    <scope>NUCLEOTIDE SEQUENCE [LARGE SCALE GENOMIC DNA]</scope>
    <source>
        <strain evidence="6">cv. BLH2017</strain>
        <tissue evidence="5">Root</tissue>
    </source>
</reference>
<proteinExistence type="predicted"/>
<gene>
    <name evidence="5" type="ORF">BVC80_1365g2</name>
</gene>
<keyword evidence="1" id="KW-0028">Amino-acid biosynthesis</keyword>
<feature type="domain" description="3-dehydroquinate synthase N-terminal" evidence="3">
    <location>
        <begin position="26"/>
        <end position="167"/>
    </location>
</feature>
<dbReference type="STRING" id="56857.A0A200QVG3"/>
<dbReference type="GO" id="GO:0003856">
    <property type="term" value="F:3-dehydroquinate synthase activity"/>
    <property type="evidence" value="ECO:0007669"/>
    <property type="project" value="InterPro"/>
</dbReference>
<dbReference type="Pfam" id="PF26558">
    <property type="entry name" value="DHQS_2nd"/>
    <property type="match status" value="1"/>
</dbReference>
<evidence type="ECO:0000259" key="3">
    <source>
        <dbReference type="Pfam" id="PF01959"/>
    </source>
</evidence>
<name>A0A200QVG3_MACCD</name>
<dbReference type="OMA" id="PIGEFCK"/>
<dbReference type="PANTHER" id="PTHR33563:SF1">
    <property type="entry name" value="3-DEHYDROQUINATE SYNTHASE"/>
    <property type="match status" value="1"/>
</dbReference>
<dbReference type="FunCoup" id="A0A200QVG3">
    <property type="interactions" value="207"/>
</dbReference>
<evidence type="ECO:0000313" key="6">
    <source>
        <dbReference type="Proteomes" id="UP000195402"/>
    </source>
</evidence>
<organism evidence="5 6">
    <name type="scientific">Macleaya cordata</name>
    <name type="common">Five-seeded plume-poppy</name>
    <name type="synonym">Bocconia cordata</name>
    <dbReference type="NCBI Taxonomy" id="56857"/>
    <lineage>
        <taxon>Eukaryota</taxon>
        <taxon>Viridiplantae</taxon>
        <taxon>Streptophyta</taxon>
        <taxon>Embryophyta</taxon>
        <taxon>Tracheophyta</taxon>
        <taxon>Spermatophyta</taxon>
        <taxon>Magnoliopsida</taxon>
        <taxon>Ranunculales</taxon>
        <taxon>Papaveraceae</taxon>
        <taxon>Papaveroideae</taxon>
        <taxon>Macleaya</taxon>
    </lineage>
</organism>
<dbReference type="InterPro" id="IPR030960">
    <property type="entry name" value="DHQS/DOIS_N"/>
</dbReference>
<comment type="caution">
    <text evidence="5">The sequence shown here is derived from an EMBL/GenBank/DDBJ whole genome shotgun (WGS) entry which is preliminary data.</text>
</comment>
<dbReference type="AlphaFoldDB" id="A0A200QVG3"/>
<dbReference type="PANTHER" id="PTHR33563">
    <property type="match status" value="1"/>
</dbReference>
<dbReference type="InParanoid" id="A0A200QVG3"/>
<protein>
    <submittedName>
        <fullName evidence="5">3-dehydroquinate synthase</fullName>
    </submittedName>
</protein>
<evidence type="ECO:0000256" key="1">
    <source>
        <dbReference type="ARBA" id="ARBA00022605"/>
    </source>
</evidence>
<dbReference type="InterPro" id="IPR056179">
    <property type="entry name" value="DHQS_C"/>
</dbReference>
<dbReference type="Proteomes" id="UP000195402">
    <property type="component" value="Unassembled WGS sequence"/>
</dbReference>
<dbReference type="Pfam" id="PF01959">
    <property type="entry name" value="DHQS"/>
    <property type="match status" value="1"/>
</dbReference>
<dbReference type="GO" id="GO:0009073">
    <property type="term" value="P:aromatic amino acid family biosynthetic process"/>
    <property type="evidence" value="ECO:0007669"/>
    <property type="project" value="UniProtKB-KW"/>
</dbReference>
<dbReference type="GO" id="GO:0008652">
    <property type="term" value="P:amino acid biosynthetic process"/>
    <property type="evidence" value="ECO:0007669"/>
    <property type="project" value="UniProtKB-KW"/>
</dbReference>
<dbReference type="GO" id="GO:0016491">
    <property type="term" value="F:oxidoreductase activity"/>
    <property type="evidence" value="ECO:0007669"/>
    <property type="project" value="InterPro"/>
</dbReference>
<dbReference type="EMBL" id="MVGT01001043">
    <property type="protein sequence ID" value="OVA14447.1"/>
    <property type="molecule type" value="Genomic_DNA"/>
</dbReference>
<dbReference type="OrthoDB" id="3275at2759"/>
<keyword evidence="2" id="KW-0057">Aromatic amino acid biosynthesis</keyword>
<feature type="domain" description="3-dehydroquinate synthase C-terminal" evidence="4">
    <location>
        <begin position="183"/>
        <end position="362"/>
    </location>
</feature>
<dbReference type="InterPro" id="IPR002812">
    <property type="entry name" value="DHQS"/>
</dbReference>
<evidence type="ECO:0000256" key="2">
    <source>
        <dbReference type="ARBA" id="ARBA00023141"/>
    </source>
</evidence>
<evidence type="ECO:0000313" key="5">
    <source>
        <dbReference type="EMBL" id="OVA14447.1"/>
    </source>
</evidence>
<sequence>MNPTRTWLLANSRTEMGYASTTGTNGVLINANLAQLQANSHLTMCSASTVENQEQPKLVWIWTESKQVITAAILGSNYTRVATFSEISSPQQLEQLQPDDDDEAKNVVISDTCREYIAAFQGRQKTVFAVSKTPLRSINFLEALERGLGGVVLKVEDVQAVLELKDYLDRRNEVRNLLSLSKATVTRVQIAGMGDRMCVDLCSLMRPGEGLLIGSFARGLFLVHSECLESNYIDRRPFRVNAGGKTSYLSELQASKEVIVVDQRGWQRTAVVGRVKIEKRPIILVEAKQESDNQTFDSILLQNAETVGLAFPCQVPVHLFSKKWTYQNSNFGSLKVRDEIMLRVQGGARHTGIEIQEFIVEK</sequence>